<keyword evidence="3" id="KW-1185">Reference proteome</keyword>
<evidence type="ECO:0000313" key="3">
    <source>
        <dbReference type="Proteomes" id="UP000585050"/>
    </source>
</evidence>
<evidence type="ECO:0000313" key="2">
    <source>
        <dbReference type="EMBL" id="NLR92697.1"/>
    </source>
</evidence>
<feature type="signal peptide" evidence="1">
    <location>
        <begin position="1"/>
        <end position="20"/>
    </location>
</feature>
<evidence type="ECO:0000256" key="1">
    <source>
        <dbReference type="SAM" id="SignalP"/>
    </source>
</evidence>
<dbReference type="EMBL" id="JABAIL010000004">
    <property type="protein sequence ID" value="NLR92697.1"/>
    <property type="molecule type" value="Genomic_DNA"/>
</dbReference>
<comment type="caution">
    <text evidence="2">The sequence shown here is derived from an EMBL/GenBank/DDBJ whole genome shotgun (WGS) entry which is preliminary data.</text>
</comment>
<organism evidence="2 3">
    <name type="scientific">Flammeovirga agarivorans</name>
    <dbReference type="NCBI Taxonomy" id="2726742"/>
    <lineage>
        <taxon>Bacteria</taxon>
        <taxon>Pseudomonadati</taxon>
        <taxon>Bacteroidota</taxon>
        <taxon>Cytophagia</taxon>
        <taxon>Cytophagales</taxon>
        <taxon>Flammeovirgaceae</taxon>
        <taxon>Flammeovirga</taxon>
    </lineage>
</organism>
<feature type="chain" id="PRO_5030779028" evidence="1">
    <location>
        <begin position="21"/>
        <end position="233"/>
    </location>
</feature>
<accession>A0A7X8SM53</accession>
<sequence>MKLTLSITFLVTLFSTLVQAQVTSNTNLYDLVDPDHLNTDLLYQNSAANFKGSPFYTDEWSTGFVTILGGEHYDDILIKYDAYKDEVLVRKSEDNVIIVDKKQINRFGWTDNDNEIISFEKKLLNNKPTYLETIFKGETFNVYRYRVKKFHKKDEQNSNSYSEDIKDEYKWTSTKLYYDNGNSLTEISTKGKNFYSVFGDKKAEMQKFAKSNKLKVKDKKDLEEIFAHYSTIK</sequence>
<proteinExistence type="predicted"/>
<protein>
    <submittedName>
        <fullName evidence="2">Uncharacterized protein</fullName>
    </submittedName>
</protein>
<gene>
    <name evidence="2" type="ORF">HGP29_15870</name>
</gene>
<dbReference type="RefSeq" id="WP_168883401.1">
    <property type="nucleotide sequence ID" value="NZ_JABAIL010000004.1"/>
</dbReference>
<reference evidence="2 3" key="1">
    <citation type="submission" date="2020-04" db="EMBL/GenBank/DDBJ databases">
        <title>Flammeovirga sp. SR4, a novel species isolated from seawater.</title>
        <authorList>
            <person name="Wang X."/>
        </authorList>
    </citation>
    <scope>NUCLEOTIDE SEQUENCE [LARGE SCALE GENOMIC DNA]</scope>
    <source>
        <strain evidence="2 3">SR4</strain>
    </source>
</reference>
<name>A0A7X8SM53_9BACT</name>
<dbReference type="Proteomes" id="UP000585050">
    <property type="component" value="Unassembled WGS sequence"/>
</dbReference>
<keyword evidence="1" id="KW-0732">Signal</keyword>
<dbReference type="AlphaFoldDB" id="A0A7X8SM53"/>